<name>A0A9Q3EX62_9BASI</name>
<gene>
    <name evidence="2" type="ORF">O181_066490</name>
</gene>
<dbReference type="InterPro" id="IPR041588">
    <property type="entry name" value="Integrase_H2C2"/>
</dbReference>
<dbReference type="Gene3D" id="1.10.340.70">
    <property type="match status" value="1"/>
</dbReference>
<evidence type="ECO:0000259" key="1">
    <source>
        <dbReference type="Pfam" id="PF17921"/>
    </source>
</evidence>
<keyword evidence="3" id="KW-1185">Reference proteome</keyword>
<organism evidence="2 3">
    <name type="scientific">Austropuccinia psidii MF-1</name>
    <dbReference type="NCBI Taxonomy" id="1389203"/>
    <lineage>
        <taxon>Eukaryota</taxon>
        <taxon>Fungi</taxon>
        <taxon>Dikarya</taxon>
        <taxon>Basidiomycota</taxon>
        <taxon>Pucciniomycotina</taxon>
        <taxon>Pucciniomycetes</taxon>
        <taxon>Pucciniales</taxon>
        <taxon>Sphaerophragmiaceae</taxon>
        <taxon>Austropuccinia</taxon>
    </lineage>
</organism>
<feature type="domain" description="Integrase zinc-binding" evidence="1">
    <location>
        <begin position="125"/>
        <end position="158"/>
    </location>
</feature>
<accession>A0A9Q3EX62</accession>
<dbReference type="Proteomes" id="UP000765509">
    <property type="component" value="Unassembled WGS sequence"/>
</dbReference>
<reference evidence="2" key="1">
    <citation type="submission" date="2021-03" db="EMBL/GenBank/DDBJ databases">
        <title>Draft genome sequence of rust myrtle Austropuccinia psidii MF-1, a brazilian biotype.</title>
        <authorList>
            <person name="Quecine M.C."/>
            <person name="Pachon D.M.R."/>
            <person name="Bonatelli M.L."/>
            <person name="Correr F.H."/>
            <person name="Franceschini L.M."/>
            <person name="Leite T.F."/>
            <person name="Margarido G.R.A."/>
            <person name="Almeida C.A."/>
            <person name="Ferrarezi J.A."/>
            <person name="Labate C.A."/>
        </authorList>
    </citation>
    <scope>NUCLEOTIDE SEQUENCE</scope>
    <source>
        <strain evidence="2">MF-1</strain>
    </source>
</reference>
<sequence>MTIVHNAGNIHNNGDGLSWWELANTSDSPAYVPLEAEPKITMEGINITDIGTEFLKEVRESYMQDNNCHILTSLLDKDCKDTSLVNAMDKLWNNSYPEGRFHLIDGIIYHKTKHSCVMTFFSRFLINTILHECHDIIYSGHLSEDRRLEKVKNCAWWPC</sequence>
<evidence type="ECO:0000313" key="2">
    <source>
        <dbReference type="EMBL" id="MBW0526775.1"/>
    </source>
</evidence>
<evidence type="ECO:0000313" key="3">
    <source>
        <dbReference type="Proteomes" id="UP000765509"/>
    </source>
</evidence>
<comment type="caution">
    <text evidence="2">The sequence shown here is derived from an EMBL/GenBank/DDBJ whole genome shotgun (WGS) entry which is preliminary data.</text>
</comment>
<dbReference type="Pfam" id="PF17921">
    <property type="entry name" value="Integrase_H2C2"/>
    <property type="match status" value="1"/>
</dbReference>
<dbReference type="AlphaFoldDB" id="A0A9Q3EX62"/>
<dbReference type="EMBL" id="AVOT02032932">
    <property type="protein sequence ID" value="MBW0526775.1"/>
    <property type="molecule type" value="Genomic_DNA"/>
</dbReference>
<proteinExistence type="predicted"/>
<protein>
    <recommendedName>
        <fullName evidence="1">Integrase zinc-binding domain-containing protein</fullName>
    </recommendedName>
</protein>